<feature type="compositionally biased region" description="Pro residues" evidence="1">
    <location>
        <begin position="49"/>
        <end position="62"/>
    </location>
</feature>
<dbReference type="OrthoDB" id="5377952at2759"/>
<feature type="compositionally biased region" description="Low complexity" evidence="1">
    <location>
        <begin position="271"/>
        <end position="282"/>
    </location>
</feature>
<dbReference type="GeneID" id="70298168"/>
<dbReference type="InterPro" id="IPR048743">
    <property type="entry name" value="AME1"/>
</dbReference>
<protein>
    <recommendedName>
        <fullName evidence="2">Inner kinetochore subunit AME1 domain-containing protein</fullName>
    </recommendedName>
</protein>
<feature type="domain" description="Inner kinetochore subunit AME1" evidence="2">
    <location>
        <begin position="427"/>
        <end position="618"/>
    </location>
</feature>
<gene>
    <name evidence="3" type="ORF">F5Z01DRAFT_98842</name>
</gene>
<feature type="compositionally biased region" description="Basic and acidic residues" evidence="1">
    <location>
        <begin position="215"/>
        <end position="229"/>
    </location>
</feature>
<organism evidence="3 4">
    <name type="scientific">Emericellopsis atlantica</name>
    <dbReference type="NCBI Taxonomy" id="2614577"/>
    <lineage>
        <taxon>Eukaryota</taxon>
        <taxon>Fungi</taxon>
        <taxon>Dikarya</taxon>
        <taxon>Ascomycota</taxon>
        <taxon>Pezizomycotina</taxon>
        <taxon>Sordariomycetes</taxon>
        <taxon>Hypocreomycetidae</taxon>
        <taxon>Hypocreales</taxon>
        <taxon>Bionectriaceae</taxon>
        <taxon>Emericellopsis</taxon>
    </lineage>
</organism>
<feature type="region of interest" description="Disordered" evidence="1">
    <location>
        <begin position="175"/>
        <end position="397"/>
    </location>
</feature>
<feature type="compositionally biased region" description="Basic residues" evidence="1">
    <location>
        <begin position="370"/>
        <end position="383"/>
    </location>
</feature>
<dbReference type="EMBL" id="MU251253">
    <property type="protein sequence ID" value="KAG9254853.1"/>
    <property type="molecule type" value="Genomic_DNA"/>
</dbReference>
<dbReference type="RefSeq" id="XP_046118777.1">
    <property type="nucleotide sequence ID" value="XM_046267265.1"/>
</dbReference>
<feature type="compositionally biased region" description="Polar residues" evidence="1">
    <location>
        <begin position="349"/>
        <end position="358"/>
    </location>
</feature>
<keyword evidence="4" id="KW-1185">Reference proteome</keyword>
<dbReference type="AlphaFoldDB" id="A0A9P7ZNP6"/>
<feature type="compositionally biased region" description="Basic and acidic residues" evidence="1">
    <location>
        <begin position="85"/>
        <end position="97"/>
    </location>
</feature>
<proteinExistence type="predicted"/>
<evidence type="ECO:0000313" key="4">
    <source>
        <dbReference type="Proteomes" id="UP000887229"/>
    </source>
</evidence>
<feature type="region of interest" description="Disordered" evidence="1">
    <location>
        <begin position="34"/>
        <end position="139"/>
    </location>
</feature>
<accession>A0A9P7ZNP6</accession>
<feature type="compositionally biased region" description="Acidic residues" evidence="1">
    <location>
        <begin position="327"/>
        <end position="336"/>
    </location>
</feature>
<feature type="compositionally biased region" description="Polar residues" evidence="1">
    <location>
        <begin position="102"/>
        <end position="116"/>
    </location>
</feature>
<name>A0A9P7ZNP6_9HYPO</name>
<dbReference type="Pfam" id="PF20994">
    <property type="entry name" value="CENPU"/>
    <property type="match status" value="1"/>
</dbReference>
<sequence>MATGREARAERLNDRLRGAGRVNIEDESFNLDLGDFAIPLPPTEAALAPPQPEPTPPAPAPAQPTWEESPSERRRTESPPSHLVAQDDRARPARSRDPYNLPDTSGESISQANGDSTVVDAPSELPEPQSAELHESELRARSVSYAHNVASPTNESDLLALASSALATNERLREALRSDDGLPEPSSPLVAREKRSNIRKTLRQSRSKSPASLDESAREDHAETDRVQEQRGSPAVVENPDGQADEVTDPAADLLNLEPARSDPSVPPSEPNIASEAAAEASPEPHPEAEEEVVEELHTAQAPGATGRKRSRPSPPPRRLTQSPAVDEQEDVEVELELIAPARKRGRTKTSPAVQSQGVKAKSKPDSRAAKKAKPKTKPKARRRQDSQADDGNQIGIELTIQRLVNHKPRDGDDGQPDPLHLDIPHANRSDISRIEVFANVCSDTIAKAIEKFHRGIQRTSDPKQKKEFRIKIRALEAYSRSLKVDFMNQITQVNHQYSLQKRVRDAQKERLGLREEIIRLRKEREQVALRMDAVRIKHEDDSKEATYLLHTSSTMRDIDAAVAAGEMAPELPTKAKREAELANLELVIAQVADQACTSSAGGGMLSQIKEFNALLERAAGVLESR</sequence>
<evidence type="ECO:0000256" key="1">
    <source>
        <dbReference type="SAM" id="MobiDB-lite"/>
    </source>
</evidence>
<feature type="compositionally biased region" description="Basic residues" evidence="1">
    <location>
        <begin position="197"/>
        <end position="206"/>
    </location>
</feature>
<evidence type="ECO:0000259" key="2">
    <source>
        <dbReference type="Pfam" id="PF20994"/>
    </source>
</evidence>
<reference evidence="3" key="1">
    <citation type="journal article" date="2021" name="IMA Fungus">
        <title>Genomic characterization of three marine fungi, including Emericellopsis atlantica sp. nov. with signatures of a generalist lifestyle and marine biomass degradation.</title>
        <authorList>
            <person name="Hagestad O.C."/>
            <person name="Hou L."/>
            <person name="Andersen J.H."/>
            <person name="Hansen E.H."/>
            <person name="Altermark B."/>
            <person name="Li C."/>
            <person name="Kuhnert E."/>
            <person name="Cox R.J."/>
            <person name="Crous P.W."/>
            <person name="Spatafora J.W."/>
            <person name="Lail K."/>
            <person name="Amirebrahimi M."/>
            <person name="Lipzen A."/>
            <person name="Pangilinan J."/>
            <person name="Andreopoulos W."/>
            <person name="Hayes R.D."/>
            <person name="Ng V."/>
            <person name="Grigoriev I.V."/>
            <person name="Jackson S.A."/>
            <person name="Sutton T.D.S."/>
            <person name="Dobson A.D.W."/>
            <person name="Rama T."/>
        </authorList>
    </citation>
    <scope>NUCLEOTIDE SEQUENCE</scope>
    <source>
        <strain evidence="3">TS7</strain>
    </source>
</reference>
<evidence type="ECO:0000313" key="3">
    <source>
        <dbReference type="EMBL" id="KAG9254853.1"/>
    </source>
</evidence>
<comment type="caution">
    <text evidence="3">The sequence shown here is derived from an EMBL/GenBank/DDBJ whole genome shotgun (WGS) entry which is preliminary data.</text>
</comment>
<dbReference type="Proteomes" id="UP000887229">
    <property type="component" value="Unassembled WGS sequence"/>
</dbReference>